<dbReference type="InParanoid" id="J9DK80"/>
<dbReference type="Proteomes" id="UP000003163">
    <property type="component" value="Unassembled WGS sequence"/>
</dbReference>
<dbReference type="HOGENOM" id="CLU_2015229_0_0_1"/>
<organism evidence="1 2">
    <name type="scientific">Edhazardia aedis (strain USNM 41457)</name>
    <name type="common">Microsporidian parasite</name>
    <dbReference type="NCBI Taxonomy" id="1003232"/>
    <lineage>
        <taxon>Eukaryota</taxon>
        <taxon>Fungi</taxon>
        <taxon>Fungi incertae sedis</taxon>
        <taxon>Microsporidia</taxon>
        <taxon>Edhazardia</taxon>
    </lineage>
</organism>
<dbReference type="AlphaFoldDB" id="J9DK80"/>
<dbReference type="EMBL" id="AFBI03000048">
    <property type="protein sequence ID" value="EJW03015.1"/>
    <property type="molecule type" value="Genomic_DNA"/>
</dbReference>
<evidence type="ECO:0000313" key="2">
    <source>
        <dbReference type="Proteomes" id="UP000003163"/>
    </source>
</evidence>
<proteinExistence type="predicted"/>
<comment type="caution">
    <text evidence="1">The sequence shown here is derived from an EMBL/GenBank/DDBJ whole genome shotgun (WGS) entry which is preliminary data.</text>
</comment>
<reference evidence="2" key="2">
    <citation type="submission" date="2015-07" db="EMBL/GenBank/DDBJ databases">
        <title>Contrasting host-pathogen interactions and genome evolution in two generalist and specialist microsporidian pathogens of mosquitoes.</title>
        <authorList>
            <consortium name="The Broad Institute Genomics Platform"/>
            <consortium name="The Broad Institute Genome Sequencing Center for Infectious Disease"/>
            <person name="Cuomo C.A."/>
            <person name="Sanscrainte N.D."/>
            <person name="Goldberg J.M."/>
            <person name="Heiman D."/>
            <person name="Young S."/>
            <person name="Zeng Q."/>
            <person name="Becnel J.J."/>
            <person name="Birren B.W."/>
        </authorList>
    </citation>
    <scope>NUCLEOTIDE SEQUENCE [LARGE SCALE GENOMIC DNA]</scope>
    <source>
        <strain evidence="2">USNM 41457</strain>
    </source>
</reference>
<evidence type="ECO:0000313" key="1">
    <source>
        <dbReference type="EMBL" id="EJW03015.1"/>
    </source>
</evidence>
<dbReference type="VEuPathDB" id="MicrosporidiaDB:EDEG_02597"/>
<reference evidence="1 2" key="1">
    <citation type="submission" date="2011-08" db="EMBL/GenBank/DDBJ databases">
        <authorList>
            <person name="Liu Z.J."/>
            <person name="Shi F.L."/>
            <person name="Lu J.Q."/>
            <person name="Li M."/>
            <person name="Wang Z.L."/>
        </authorList>
    </citation>
    <scope>NUCLEOTIDE SEQUENCE [LARGE SCALE GENOMIC DNA]</scope>
    <source>
        <strain evidence="1 2">USNM 41457</strain>
    </source>
</reference>
<sequence length="123" mass="14625">MNVSVEFLVKNIHIVSFKKFHCNIQINLYKVSHLFFASVLNYKVDIMTLYQMQKFVICLLLNLKYSHIINKYCVLICIQIINNFFVIFRCLSISQSSLFVFCVSFRMKKIISSYFKCQIIINQ</sequence>
<protein>
    <submittedName>
        <fullName evidence="1">Uncharacterized protein</fullName>
    </submittedName>
</protein>
<gene>
    <name evidence="1" type="ORF">EDEG_02597</name>
</gene>
<accession>J9DK80</accession>
<name>J9DK80_EDHAE</name>
<keyword evidence="2" id="KW-1185">Reference proteome</keyword>